<dbReference type="InterPro" id="IPR032675">
    <property type="entry name" value="LRR_dom_sf"/>
</dbReference>
<dbReference type="SUPFAM" id="SSF52075">
    <property type="entry name" value="Outer arm dynein light chain 1"/>
    <property type="match status" value="1"/>
</dbReference>
<evidence type="ECO:0000256" key="1">
    <source>
        <dbReference type="SAM" id="MobiDB-lite"/>
    </source>
</evidence>
<gene>
    <name evidence="2" type="ORF">Ciccas_010667</name>
</gene>
<dbReference type="InterPro" id="IPR001611">
    <property type="entry name" value="Leu-rich_rpt"/>
</dbReference>
<name>A0ABD2PTI4_9PLAT</name>
<reference evidence="2 3" key="1">
    <citation type="submission" date="2024-11" db="EMBL/GenBank/DDBJ databases">
        <title>Adaptive evolution of stress response genes in parasites aligns with host niche diversity.</title>
        <authorList>
            <person name="Hahn C."/>
            <person name="Resl P."/>
        </authorList>
    </citation>
    <scope>NUCLEOTIDE SEQUENCE [LARGE SCALE GENOMIC DNA]</scope>
    <source>
        <strain evidence="2">EGGRZ-B1_66</strain>
        <tissue evidence="2">Body</tissue>
    </source>
</reference>
<dbReference type="PROSITE" id="PS51450">
    <property type="entry name" value="LRR"/>
    <property type="match status" value="1"/>
</dbReference>
<protein>
    <submittedName>
        <fullName evidence="2">Uncharacterized protein</fullName>
    </submittedName>
</protein>
<dbReference type="Gene3D" id="3.80.10.10">
    <property type="entry name" value="Ribonuclease Inhibitor"/>
    <property type="match status" value="1"/>
</dbReference>
<dbReference type="AlphaFoldDB" id="A0ABD2PTI4"/>
<evidence type="ECO:0000313" key="3">
    <source>
        <dbReference type="Proteomes" id="UP001626550"/>
    </source>
</evidence>
<sequence>MINENNINSLTYQNSNGLQINRIQQTDSLLVLNLRDNKLTSLEALTQMPALEYLNIRLDKELYTAEEREEAELVSEQRKAKDIEDEIND</sequence>
<comment type="caution">
    <text evidence="2">The sequence shown here is derived from an EMBL/GenBank/DDBJ whole genome shotgun (WGS) entry which is preliminary data.</text>
</comment>
<accession>A0ABD2PTI4</accession>
<proteinExistence type="predicted"/>
<feature type="region of interest" description="Disordered" evidence="1">
    <location>
        <begin position="68"/>
        <end position="89"/>
    </location>
</feature>
<dbReference type="EMBL" id="JBJKFK010002669">
    <property type="protein sequence ID" value="KAL3310763.1"/>
    <property type="molecule type" value="Genomic_DNA"/>
</dbReference>
<keyword evidence="3" id="KW-1185">Reference proteome</keyword>
<evidence type="ECO:0000313" key="2">
    <source>
        <dbReference type="EMBL" id="KAL3310763.1"/>
    </source>
</evidence>
<dbReference type="Proteomes" id="UP001626550">
    <property type="component" value="Unassembled WGS sequence"/>
</dbReference>
<organism evidence="2 3">
    <name type="scientific">Cichlidogyrus casuarinus</name>
    <dbReference type="NCBI Taxonomy" id="1844966"/>
    <lineage>
        <taxon>Eukaryota</taxon>
        <taxon>Metazoa</taxon>
        <taxon>Spiralia</taxon>
        <taxon>Lophotrochozoa</taxon>
        <taxon>Platyhelminthes</taxon>
        <taxon>Monogenea</taxon>
        <taxon>Monopisthocotylea</taxon>
        <taxon>Dactylogyridea</taxon>
        <taxon>Ancyrocephalidae</taxon>
        <taxon>Cichlidogyrus</taxon>
    </lineage>
</organism>